<accession>A0A8C5JT58</accession>
<dbReference type="Ensembl" id="ENSJHYT00000026644.1">
    <property type="protein sequence ID" value="ENSJHYP00000022082.1"/>
    <property type="gene ID" value="ENSJHYG00000016661.1"/>
</dbReference>
<proteinExistence type="predicted"/>
<keyword evidence="1" id="KW-0175">Coiled coil</keyword>
<dbReference type="InterPro" id="IPR052655">
    <property type="entry name" value="AKNA_Centrosome-Trans_reg"/>
</dbReference>
<evidence type="ECO:0008006" key="5">
    <source>
        <dbReference type="Google" id="ProtNLM"/>
    </source>
</evidence>
<feature type="region of interest" description="Disordered" evidence="2">
    <location>
        <begin position="648"/>
        <end position="668"/>
    </location>
</feature>
<feature type="region of interest" description="Disordered" evidence="2">
    <location>
        <begin position="94"/>
        <end position="142"/>
    </location>
</feature>
<dbReference type="AlphaFoldDB" id="A0A8C5JT58"/>
<name>A0A8C5JT58_JUNHY</name>
<feature type="region of interest" description="Disordered" evidence="2">
    <location>
        <begin position="592"/>
        <end position="620"/>
    </location>
</feature>
<evidence type="ECO:0000313" key="3">
    <source>
        <dbReference type="Ensembl" id="ENSJHYP00000022082.1"/>
    </source>
</evidence>
<evidence type="ECO:0000256" key="2">
    <source>
        <dbReference type="SAM" id="MobiDB-lite"/>
    </source>
</evidence>
<reference evidence="3" key="2">
    <citation type="submission" date="2025-09" db="UniProtKB">
        <authorList>
            <consortium name="Ensembl"/>
        </authorList>
    </citation>
    <scope>IDENTIFICATION</scope>
</reference>
<evidence type="ECO:0000256" key="1">
    <source>
        <dbReference type="SAM" id="Coils"/>
    </source>
</evidence>
<feature type="region of interest" description="Disordered" evidence="2">
    <location>
        <begin position="736"/>
        <end position="761"/>
    </location>
</feature>
<dbReference type="PANTHER" id="PTHR21510">
    <property type="entry name" value="AKNA DOMAIN-CONTAINING PROTEIN"/>
    <property type="match status" value="1"/>
</dbReference>
<feature type="compositionally biased region" description="Low complexity" evidence="2">
    <location>
        <begin position="738"/>
        <end position="748"/>
    </location>
</feature>
<feature type="coiled-coil region" evidence="1">
    <location>
        <begin position="499"/>
        <end position="526"/>
    </location>
</feature>
<feature type="compositionally biased region" description="Basic and acidic residues" evidence="2">
    <location>
        <begin position="181"/>
        <end position="192"/>
    </location>
</feature>
<reference evidence="3" key="1">
    <citation type="submission" date="2025-08" db="UniProtKB">
        <authorList>
            <consortium name="Ensembl"/>
        </authorList>
    </citation>
    <scope>IDENTIFICATION</scope>
</reference>
<feature type="region of interest" description="Disordered" evidence="2">
    <location>
        <begin position="176"/>
        <end position="195"/>
    </location>
</feature>
<keyword evidence="4" id="KW-1185">Reference proteome</keyword>
<sequence>METTKKCKLPDWMKAQMNNSFADALGCSTDATEEEEDYLVYDGDLGIGCKYNSNSENLNAFSCTKDISGILNLACSEDNKNKKAAANYETPLQPEEFSSHQRGTRGTTAVPIEMPGSEAPFQQELPVGSASKADSKEHGTTSKMSTVLLRHFARGELLSTCPLIECETIPEVSFTESIDDTGSKPESSEHSRGSLAYEQWAASSEEYPLEKRKEVQAHDKNGNSLNGNRYLSKKSIFSSGQCGCRQEFSQVVNEAGDTHTFQNMKDERALFKKTVAPCELKYGQGQAHYCLPDFSDAASEVQVPKKPDNITSVPSTAREKPFPILQSKSVPVNNILENKNHFNSAEVENQEEGSISELLQQLQMLTQHADIQNHIDHLRFNPKILPQSDFANANIAISSGHTGTPPDVITLRAPVPVQPTHGLLKARLQPGTAASALPAAGRVKAQCLKPSDSLPELTLGEKMSQILKDQTEQLTKKVEDFSKHMIQETLFLQDKYLALNQLKTYLDALERNYLKAREEHHNLHLQNYKDKPINLGEFDPERRVEGGIFRLGMLLEDIQEQMEGSKGSLALLLTSYESAQSFCESLTVSSTADLPQTRGTETPSFHKKHEGERSQTTDVIPPANQLSLEGKKCNLCLHINTDIQEGKTGTSPLFMQRKPTDLSDTNLSSDSEDFSACDSQSKDLSNCDTLSYKSLNTGLCGGKQGLRCRCPRGSRDQVKLRNYKESVQSCTLCRRRSSGSSSYSQKRISTQKAQKPSQPDEVVTRLHERKSFVAAKTCCSSAYDKIILPQQYTPSKKSAQRKSAINIRDRNASDSYANVLSSTLDHAIETANSLKEATERMVQAVSEDLAKVKRKQF</sequence>
<feature type="compositionally biased region" description="Polar residues" evidence="2">
    <location>
        <begin position="592"/>
        <end position="603"/>
    </location>
</feature>
<evidence type="ECO:0000313" key="4">
    <source>
        <dbReference type="Proteomes" id="UP000694408"/>
    </source>
</evidence>
<dbReference type="PANTHER" id="PTHR21510:SF16">
    <property type="entry name" value="PROTEIN AKNAD1"/>
    <property type="match status" value="1"/>
</dbReference>
<dbReference type="Proteomes" id="UP000694408">
    <property type="component" value="Unplaced"/>
</dbReference>
<protein>
    <recommendedName>
        <fullName evidence="5">AKND1 protein</fullName>
    </recommendedName>
</protein>
<organism evidence="3 4">
    <name type="scientific">Junco hyemalis</name>
    <name type="common">Dark-eyed junco</name>
    <dbReference type="NCBI Taxonomy" id="40217"/>
    <lineage>
        <taxon>Eukaryota</taxon>
        <taxon>Metazoa</taxon>
        <taxon>Chordata</taxon>
        <taxon>Craniata</taxon>
        <taxon>Vertebrata</taxon>
        <taxon>Euteleostomi</taxon>
        <taxon>Archelosauria</taxon>
        <taxon>Archosauria</taxon>
        <taxon>Dinosauria</taxon>
        <taxon>Saurischia</taxon>
        <taxon>Theropoda</taxon>
        <taxon>Coelurosauria</taxon>
        <taxon>Aves</taxon>
        <taxon>Neognathae</taxon>
        <taxon>Neoaves</taxon>
        <taxon>Telluraves</taxon>
        <taxon>Australaves</taxon>
        <taxon>Passeriformes</taxon>
        <taxon>Passerellidae</taxon>
        <taxon>Junco</taxon>
    </lineage>
</organism>